<evidence type="ECO:0000313" key="1">
    <source>
        <dbReference type="EMBL" id="MFD2693723.1"/>
    </source>
</evidence>
<sequence length="54" mass="6201">MDEERKLGLGIMRICGGKENLDMATGVRAIPIYQLRSNLFNDKKTQLFYCFSSK</sequence>
<dbReference type="EMBL" id="JBHUMQ010000019">
    <property type="protein sequence ID" value="MFD2693723.1"/>
    <property type="molecule type" value="Genomic_DNA"/>
</dbReference>
<gene>
    <name evidence="1" type="ORF">ACFSUE_08820</name>
</gene>
<protein>
    <submittedName>
        <fullName evidence="1">Uncharacterized protein</fullName>
    </submittedName>
</protein>
<dbReference type="Proteomes" id="UP001597399">
    <property type="component" value="Unassembled WGS sequence"/>
</dbReference>
<comment type="caution">
    <text evidence="1">The sequence shown here is derived from an EMBL/GenBank/DDBJ whole genome shotgun (WGS) entry which is preliminary data.</text>
</comment>
<dbReference type="RefSeq" id="WP_253064840.1">
    <property type="nucleotide sequence ID" value="NZ_JAMXWM010000032.1"/>
</dbReference>
<keyword evidence="2" id="KW-1185">Reference proteome</keyword>
<reference evidence="2" key="1">
    <citation type="journal article" date="2019" name="Int. J. Syst. Evol. Microbiol.">
        <title>The Global Catalogue of Microorganisms (GCM) 10K type strain sequencing project: providing services to taxonomists for standard genome sequencing and annotation.</title>
        <authorList>
            <consortium name="The Broad Institute Genomics Platform"/>
            <consortium name="The Broad Institute Genome Sequencing Center for Infectious Disease"/>
            <person name="Wu L."/>
            <person name="Ma J."/>
        </authorList>
    </citation>
    <scope>NUCLEOTIDE SEQUENCE [LARGE SCALE GENOMIC DNA]</scope>
    <source>
        <strain evidence="2">TISTR 2466</strain>
    </source>
</reference>
<name>A0ABW5S2G9_9BACL</name>
<proteinExistence type="predicted"/>
<accession>A0ABW5S2G9</accession>
<organism evidence="1 2">
    <name type="scientific">Sporolactobacillus shoreicorticis</name>
    <dbReference type="NCBI Taxonomy" id="1923877"/>
    <lineage>
        <taxon>Bacteria</taxon>
        <taxon>Bacillati</taxon>
        <taxon>Bacillota</taxon>
        <taxon>Bacilli</taxon>
        <taxon>Bacillales</taxon>
        <taxon>Sporolactobacillaceae</taxon>
        <taxon>Sporolactobacillus</taxon>
    </lineage>
</organism>
<evidence type="ECO:0000313" key="2">
    <source>
        <dbReference type="Proteomes" id="UP001597399"/>
    </source>
</evidence>